<dbReference type="AlphaFoldDB" id="A0A0F8YKS7"/>
<proteinExistence type="predicted"/>
<feature type="non-terminal residue" evidence="1">
    <location>
        <position position="84"/>
    </location>
</feature>
<comment type="caution">
    <text evidence="1">The sequence shown here is derived from an EMBL/GenBank/DDBJ whole genome shotgun (WGS) entry which is preliminary data.</text>
</comment>
<gene>
    <name evidence="1" type="ORF">LCGC14_2808030</name>
</gene>
<accession>A0A0F8YKS7</accession>
<reference evidence="1" key="1">
    <citation type="journal article" date="2015" name="Nature">
        <title>Complex archaea that bridge the gap between prokaryotes and eukaryotes.</title>
        <authorList>
            <person name="Spang A."/>
            <person name="Saw J.H."/>
            <person name="Jorgensen S.L."/>
            <person name="Zaremba-Niedzwiedzka K."/>
            <person name="Martijn J."/>
            <person name="Lind A.E."/>
            <person name="van Eijk R."/>
            <person name="Schleper C."/>
            <person name="Guy L."/>
            <person name="Ettema T.J."/>
        </authorList>
    </citation>
    <scope>NUCLEOTIDE SEQUENCE</scope>
</reference>
<dbReference type="EMBL" id="LAZR01052880">
    <property type="protein sequence ID" value="KKK81977.1"/>
    <property type="molecule type" value="Genomic_DNA"/>
</dbReference>
<protein>
    <submittedName>
        <fullName evidence="1">Uncharacterized protein</fullName>
    </submittedName>
</protein>
<sequence length="84" mass="9724">MKMEIKGIIKQVAREGKAVLLDNEQWYSHFSATTQFQVGDSVKITYNDKVKGDQTYHNWTLIEPSDAEVEVVKPYGKENYQVEK</sequence>
<evidence type="ECO:0000313" key="1">
    <source>
        <dbReference type="EMBL" id="KKK81977.1"/>
    </source>
</evidence>
<organism evidence="1">
    <name type="scientific">marine sediment metagenome</name>
    <dbReference type="NCBI Taxonomy" id="412755"/>
    <lineage>
        <taxon>unclassified sequences</taxon>
        <taxon>metagenomes</taxon>
        <taxon>ecological metagenomes</taxon>
    </lineage>
</organism>
<name>A0A0F8YKS7_9ZZZZ</name>